<feature type="compositionally biased region" description="Basic and acidic residues" evidence="7">
    <location>
        <begin position="482"/>
        <end position="492"/>
    </location>
</feature>
<dbReference type="STRING" id="1257118.L8HF97"/>
<dbReference type="PROSITE" id="PS00107">
    <property type="entry name" value="PROTEIN_KINASE_ATP"/>
    <property type="match status" value="1"/>
</dbReference>
<protein>
    <submittedName>
        <fullName evidence="9">Eukaryotic translation initiation factor 2alpha kinase</fullName>
    </submittedName>
</protein>
<dbReference type="Proteomes" id="UP000011083">
    <property type="component" value="Unassembled WGS sequence"/>
</dbReference>
<dbReference type="PANTHER" id="PTHR11042">
    <property type="entry name" value="EUKARYOTIC TRANSLATION INITIATION FACTOR 2-ALPHA KINASE EIF2-ALPHA KINASE -RELATED"/>
    <property type="match status" value="1"/>
</dbReference>
<organism evidence="9 10">
    <name type="scientific">Acanthamoeba castellanii (strain ATCC 30010 / Neff)</name>
    <dbReference type="NCBI Taxonomy" id="1257118"/>
    <lineage>
        <taxon>Eukaryota</taxon>
        <taxon>Amoebozoa</taxon>
        <taxon>Discosea</taxon>
        <taxon>Longamoebia</taxon>
        <taxon>Centramoebida</taxon>
        <taxon>Acanthamoebidae</taxon>
        <taxon>Acanthamoeba</taxon>
    </lineage>
</organism>
<dbReference type="VEuPathDB" id="AmoebaDB:ACA1_123230"/>
<feature type="compositionally biased region" description="Acidic residues" evidence="7">
    <location>
        <begin position="493"/>
        <end position="518"/>
    </location>
</feature>
<dbReference type="PROSITE" id="PS50011">
    <property type="entry name" value="PROTEIN_KINASE_DOM"/>
    <property type="match status" value="1"/>
</dbReference>
<dbReference type="SUPFAM" id="SSF56112">
    <property type="entry name" value="Protein kinase-like (PK-like)"/>
    <property type="match status" value="1"/>
</dbReference>
<dbReference type="Gene3D" id="3.30.200.20">
    <property type="entry name" value="Phosphorylase Kinase, domain 1"/>
    <property type="match status" value="1"/>
</dbReference>
<sequence length="948" mass="105243">MRAGQPIAFEEEERRGWLELLLNRKKGNGTKKKGFDPVLARAGTVQDLRRAANETKPGRNESVLMEHARHRKWKDDLDTDTLHAKVSNPKKPPAFLREDEGDDQSNMYFHLFLLEYFWQLSAFDHGRFRTVLLHLMTTGIFDMSYDHFQALLLDKNATSAAAKAMPPGLHSLLRNILKEYKTNGADRLTYLLGSSAATQNTAAAGPLRVSRSSKAAATAAAIGLADPSMFMRDSKDAGDHKLLPRSRFALRASSRAALPRLPRHFSSPCLPMQILCPNPSSSALPPLALPYSSPYLPFTNSRYAEEFVEDSTLGNGGFGTVFKAHRLLDGRVYAIKKIHFRVSQRSTRKLEKVVREVQALASLDHWIEPIQAHDLEEMLRKAENSYEASEESTLSVDIPRNPLDATELLSTSESVSSPLLELDRRKGCISGITEWKESAFSNEIGDEEEDDCDYFDRGTPSTDDDASSKGNGDDDDEDDDIFERPTHNKKDTEGEDIEAAELEEASIEDEDDDEDDDASQTTGFFPEDASDFFSNEFAGDSGSSSSSGQESAKDVTVVKKKKKNTKKTKAVTRPAKRSGSKLKRSMSRKRSHDIAKAKAKAKANAKRGLTRGLKAGAVLPRLSLSPEGQLVPWRPNDVGDNSDDDDDEHHSGDEAKVVSGSAPLTHTLYIQMQCYDDITLQHWLSREGRTVVREENLHIFKQMVEALQHVHSKHIIHRDLKPANVFLCDGVVKLGDFGLAKRKVFVGDADADHSAKNSYEDGKTSGKSMVAHHAKGQMLEEHTAGCGTLSYSAPEQRTAGGKYSESVDIYALGIILLELYHPFGTATERVLVLSDLREKLVLPPHIPLMFPEEASVIMRMLSPRPELRPSAAELLALPLLSQHKHEESLERLNEELESKNRLIEKQRNELAERESKIRELERQLARLAAAGAGSPNTNTNTSPSPLSP</sequence>
<dbReference type="InterPro" id="IPR008271">
    <property type="entry name" value="Ser/Thr_kinase_AS"/>
</dbReference>
<dbReference type="InterPro" id="IPR050339">
    <property type="entry name" value="CC_SR_Kinase"/>
</dbReference>
<evidence type="ECO:0000256" key="3">
    <source>
        <dbReference type="ARBA" id="ARBA00022777"/>
    </source>
</evidence>
<keyword evidence="9" id="KW-0648">Protein biosynthesis</keyword>
<feature type="region of interest" description="Disordered" evidence="7">
    <location>
        <begin position="440"/>
        <end position="596"/>
    </location>
</feature>
<dbReference type="RefSeq" id="XP_004353373.1">
    <property type="nucleotide sequence ID" value="XM_004353321.1"/>
</dbReference>
<dbReference type="PANTHER" id="PTHR11042:SF187">
    <property type="entry name" value="EUKARYOTIC TRANSLATION INITIATION FACTOR 2-ALPHA KINASE 2"/>
    <property type="match status" value="1"/>
</dbReference>
<keyword evidence="3 9" id="KW-0418">Kinase</keyword>
<comment type="similarity">
    <text evidence="5">Belongs to the protein kinase superfamily. Ser/Thr protein kinase family. GCN2 subfamily.</text>
</comment>
<keyword evidence="10" id="KW-1185">Reference proteome</keyword>
<evidence type="ECO:0000259" key="8">
    <source>
        <dbReference type="PROSITE" id="PS50011"/>
    </source>
</evidence>
<evidence type="ECO:0000256" key="1">
    <source>
        <dbReference type="ARBA" id="ARBA00022679"/>
    </source>
</evidence>
<evidence type="ECO:0000313" key="9">
    <source>
        <dbReference type="EMBL" id="ELR23845.1"/>
    </source>
</evidence>
<feature type="compositionally biased region" description="Acidic residues" evidence="7">
    <location>
        <begin position="444"/>
        <end position="453"/>
    </location>
</feature>
<keyword evidence="4 6" id="KW-0067">ATP-binding</keyword>
<feature type="domain" description="Protein kinase" evidence="8">
    <location>
        <begin position="307"/>
        <end position="880"/>
    </location>
</feature>
<evidence type="ECO:0000256" key="4">
    <source>
        <dbReference type="ARBA" id="ARBA00022840"/>
    </source>
</evidence>
<dbReference type="Pfam" id="PF00069">
    <property type="entry name" value="Pkinase"/>
    <property type="match status" value="1"/>
</dbReference>
<dbReference type="EMBL" id="KB007843">
    <property type="protein sequence ID" value="ELR23845.1"/>
    <property type="molecule type" value="Genomic_DNA"/>
</dbReference>
<dbReference type="GO" id="GO:0003743">
    <property type="term" value="F:translation initiation factor activity"/>
    <property type="evidence" value="ECO:0007669"/>
    <property type="project" value="UniProtKB-KW"/>
</dbReference>
<reference evidence="9 10" key="1">
    <citation type="journal article" date="2013" name="Genome Biol.">
        <title>Genome of Acanthamoeba castellanii highlights extensive lateral gene transfer and early evolution of tyrosine kinase signaling.</title>
        <authorList>
            <person name="Clarke M."/>
            <person name="Lohan A.J."/>
            <person name="Liu B."/>
            <person name="Lagkouvardos I."/>
            <person name="Roy S."/>
            <person name="Zafar N."/>
            <person name="Bertelli C."/>
            <person name="Schilde C."/>
            <person name="Kianianmomeni A."/>
            <person name="Burglin T.R."/>
            <person name="Frech C."/>
            <person name="Turcotte B."/>
            <person name="Kopec K.O."/>
            <person name="Synnott J.M."/>
            <person name="Choo C."/>
            <person name="Paponov I."/>
            <person name="Finkler A."/>
            <person name="Soon Heng Tan C."/>
            <person name="Hutchins A.P."/>
            <person name="Weinmeier T."/>
            <person name="Rattei T."/>
            <person name="Chu J.S."/>
            <person name="Gimenez G."/>
            <person name="Irimia M."/>
            <person name="Rigden D.J."/>
            <person name="Fitzpatrick D.A."/>
            <person name="Lorenzo-Morales J."/>
            <person name="Bateman A."/>
            <person name="Chiu C.H."/>
            <person name="Tang P."/>
            <person name="Hegemann P."/>
            <person name="Fromm H."/>
            <person name="Raoult D."/>
            <person name="Greub G."/>
            <person name="Miranda-Saavedra D."/>
            <person name="Chen N."/>
            <person name="Nash P."/>
            <person name="Ginger M.L."/>
            <person name="Horn M."/>
            <person name="Schaap P."/>
            <person name="Caler L."/>
            <person name="Loftus B."/>
        </authorList>
    </citation>
    <scope>NUCLEOTIDE SEQUENCE [LARGE SCALE GENOMIC DNA]</scope>
    <source>
        <strain evidence="9 10">Neff</strain>
    </source>
</reference>
<dbReference type="GO" id="GO:0005524">
    <property type="term" value="F:ATP binding"/>
    <property type="evidence" value="ECO:0007669"/>
    <property type="project" value="UniProtKB-UniRule"/>
</dbReference>
<dbReference type="AlphaFoldDB" id="L8HF97"/>
<feature type="region of interest" description="Disordered" evidence="7">
    <location>
        <begin position="626"/>
        <end position="658"/>
    </location>
</feature>
<feature type="region of interest" description="Disordered" evidence="7">
    <location>
        <begin position="926"/>
        <end position="948"/>
    </location>
</feature>
<dbReference type="InterPro" id="IPR011009">
    <property type="entry name" value="Kinase-like_dom_sf"/>
</dbReference>
<dbReference type="GO" id="GO:0005634">
    <property type="term" value="C:nucleus"/>
    <property type="evidence" value="ECO:0007669"/>
    <property type="project" value="TreeGrafter"/>
</dbReference>
<dbReference type="PROSITE" id="PS00108">
    <property type="entry name" value="PROTEIN_KINASE_ST"/>
    <property type="match status" value="1"/>
</dbReference>
<gene>
    <name evidence="9" type="ORF">ACA1_123230</name>
</gene>
<dbReference type="SMART" id="SM00220">
    <property type="entry name" value="S_TKc"/>
    <property type="match status" value="1"/>
</dbReference>
<name>L8HF97_ACACF</name>
<evidence type="ECO:0000256" key="2">
    <source>
        <dbReference type="ARBA" id="ARBA00022741"/>
    </source>
</evidence>
<dbReference type="GeneID" id="14924838"/>
<evidence type="ECO:0000256" key="6">
    <source>
        <dbReference type="PROSITE-ProRule" id="PRU10141"/>
    </source>
</evidence>
<dbReference type="Gene3D" id="1.10.510.10">
    <property type="entry name" value="Transferase(Phosphotransferase) domain 1"/>
    <property type="match status" value="1"/>
</dbReference>
<feature type="compositionally biased region" description="Basic residues" evidence="7">
    <location>
        <begin position="558"/>
        <end position="596"/>
    </location>
</feature>
<feature type="binding site" evidence="6">
    <location>
        <position position="337"/>
    </location>
    <ligand>
        <name>ATP</name>
        <dbReference type="ChEBI" id="CHEBI:30616"/>
    </ligand>
</feature>
<evidence type="ECO:0000256" key="7">
    <source>
        <dbReference type="SAM" id="MobiDB-lite"/>
    </source>
</evidence>
<keyword evidence="1" id="KW-0808">Transferase</keyword>
<dbReference type="GO" id="GO:0004694">
    <property type="term" value="F:eukaryotic translation initiation factor 2alpha kinase activity"/>
    <property type="evidence" value="ECO:0007669"/>
    <property type="project" value="TreeGrafter"/>
</dbReference>
<proteinExistence type="inferred from homology"/>
<evidence type="ECO:0000313" key="10">
    <source>
        <dbReference type="Proteomes" id="UP000011083"/>
    </source>
</evidence>
<dbReference type="InterPro" id="IPR017441">
    <property type="entry name" value="Protein_kinase_ATP_BS"/>
</dbReference>
<dbReference type="GO" id="GO:0005737">
    <property type="term" value="C:cytoplasm"/>
    <property type="evidence" value="ECO:0007669"/>
    <property type="project" value="TreeGrafter"/>
</dbReference>
<keyword evidence="2 6" id="KW-0547">Nucleotide-binding</keyword>
<accession>L8HF97</accession>
<dbReference type="KEGG" id="acan:ACA1_123230"/>
<dbReference type="OrthoDB" id="19779at2759"/>
<evidence type="ECO:0000256" key="5">
    <source>
        <dbReference type="ARBA" id="ARBA00037982"/>
    </source>
</evidence>
<keyword evidence="9" id="KW-0396">Initiation factor</keyword>
<dbReference type="InterPro" id="IPR000719">
    <property type="entry name" value="Prot_kinase_dom"/>
</dbReference>